<feature type="region of interest" description="Disordered" evidence="13">
    <location>
        <begin position="994"/>
        <end position="1064"/>
    </location>
</feature>
<dbReference type="FunFam" id="3.10.250.10:FF:000007">
    <property type="entry name" value="Soluble scavenger receptor cysteine-rich domain-containing protein SSC5D"/>
    <property type="match status" value="1"/>
</dbReference>
<evidence type="ECO:0000256" key="4">
    <source>
        <dbReference type="ARBA" id="ARBA00022729"/>
    </source>
</evidence>
<protein>
    <recommendedName>
        <fullName evidence="11">Soluble scavenger receptor cysteine-rich domain-containing protein SSC5D</fullName>
    </recommendedName>
</protein>
<dbReference type="InterPro" id="IPR012938">
    <property type="entry name" value="Glc/Sorbosone_DH"/>
</dbReference>
<evidence type="ECO:0000313" key="15">
    <source>
        <dbReference type="Ensembl" id="ENSCJAP00000088029.1"/>
    </source>
</evidence>
<feature type="region of interest" description="Disordered" evidence="13">
    <location>
        <begin position="262"/>
        <end position="462"/>
    </location>
</feature>
<sequence length="1179" mass="128604">MLRWCGGADRSSRDRRVAPALPSGALCGPGGSSGGGTWWWWSGLPPLPALDVLLPSPTSRAPAPGAPPARGPLRLAWLSMELREPAPPPPLPPPPAPPAAASAARSSSSSNTSSLSSRFSRSRASWRASSSRSFCCERATSCHTAPAAWRPKRCHSRASLRPFCRSSSRKQQSSRSSWLSSCSRWFTSLRPRISSRCCCRRRFTSRIRPPCSSMRPTFSPSARRSRRASSSLLQRSSSSSGTWLSSSDAAAAVAVAAGFAMAGPSPRHRPRPRPAGAPSAGVPLGRSARGQGAAGGACGPPHAASLALSPRPPGLPGIPRPSGLSERRRLLRRRPRCRALSRQWRGRRRPAPGPAPGAPAAPPTAGGEWAGIQGPTPPPRATGEPRRGPHRPPARCARPAGALTEARSGCGPALQPVRLGRSGGVREGRGARGGAAAMVRSIRGVSDPRPQPAPGGSSFCARRTRPWPIPGLQGAFKMQECSPYAAHLYDAEDPSTPLRTVPGLCQDYCLTMWQKCRRLLRHFSTDKALRALEDNRDKFCHYLSLDDTDYCYPDLMSNKNLNSDLGHMVADATGCLQLCLEEVANGLRNPVAMVHAGDGTHRFFVAEQVGLVWAYLPNRFRLEKPFLNISQAVLTSPWEGDERGFLGITFHPSFKHNRKLYVYYSVGIRAEEWIRISEFRVSEDDENAVDHSSERIILEVKEPASNHNGGQLLFGDDGYLYIFTGDGGMAGDPFGMFGNAQNKSALLGKVLRIDVDRKERGLPYGIPPDNPFLGDPAARPEVYALGVRNMWRCSFDRGDPESGAGRGRLFCGDVGQNKYEEVDLVERGGNYGWRAREGFQCYDRSLCTNASLNDILPIFAYPHTIGKSVTGGYVYRGCEYPNLNGLYIFGDFMTGRLMSLHENPETGQWQYNEICMGHGQTCDFPSLINHYYPHIISFGEDEAGELYFMSTGEPSATAPRGVVYKIIDPSRRAPPGKCKIQPAKVKTRSRLIPFLPREKFIPKTPSTPRPTVRAPTQAPRRRRPTATAPPPTLRPPRPARPTRQPGGRRGGGRRRGRLNTESQAFRDGEVRLVRRAGLRSGSGRVEVFVGGRWGTVCDDSWDINGAAVVCHQLGFPYAVRAVKRAEFGQGGSLPILLDNVRCKGWERNLLECQHSGVGTHDCEHEEDAGVVCSHQNPDL</sequence>
<dbReference type="InterPro" id="IPR001190">
    <property type="entry name" value="SRCR"/>
</dbReference>
<proteinExistence type="inferred from homology"/>
<dbReference type="Pfam" id="PF03024">
    <property type="entry name" value="Folate_rec"/>
    <property type="match status" value="1"/>
</dbReference>
<dbReference type="PANTHER" id="PTHR19328">
    <property type="entry name" value="HEDGEHOG-INTERACTING PROTEIN"/>
    <property type="match status" value="1"/>
</dbReference>
<dbReference type="GO" id="GO:0008283">
    <property type="term" value="P:cell population proliferation"/>
    <property type="evidence" value="ECO:0007669"/>
    <property type="project" value="Ensembl"/>
</dbReference>
<dbReference type="GO" id="GO:0005576">
    <property type="term" value="C:extracellular region"/>
    <property type="evidence" value="ECO:0007669"/>
    <property type="project" value="UniProtKB-SubCell"/>
</dbReference>
<evidence type="ECO:0000256" key="13">
    <source>
        <dbReference type="SAM" id="MobiDB-lite"/>
    </source>
</evidence>
<evidence type="ECO:0000313" key="16">
    <source>
        <dbReference type="Proteomes" id="UP000008225"/>
    </source>
</evidence>
<dbReference type="SUPFAM" id="SSF50952">
    <property type="entry name" value="Soluble quinoprotein glucose dehydrogenase"/>
    <property type="match status" value="1"/>
</dbReference>
<dbReference type="Proteomes" id="UP000008225">
    <property type="component" value="Chromosome 10"/>
</dbReference>
<feature type="compositionally biased region" description="Pro residues" evidence="13">
    <location>
        <begin position="351"/>
        <end position="362"/>
    </location>
</feature>
<feature type="compositionally biased region" description="Low complexity" evidence="13">
    <location>
        <begin position="1009"/>
        <end position="1018"/>
    </location>
</feature>
<dbReference type="GO" id="GO:0007224">
    <property type="term" value="P:smoothened signaling pathway"/>
    <property type="evidence" value="ECO:0007669"/>
    <property type="project" value="Ensembl"/>
</dbReference>
<feature type="region of interest" description="Disordered" evidence="13">
    <location>
        <begin position="1"/>
        <end position="31"/>
    </location>
</feature>
<reference evidence="15" key="3">
    <citation type="submission" date="2025-09" db="UniProtKB">
        <authorList>
            <consortium name="Ensembl"/>
        </authorList>
    </citation>
    <scope>IDENTIFICATION</scope>
</reference>
<comment type="similarity">
    <text evidence="2">Belongs to the HHIP family.</text>
</comment>
<dbReference type="GeneTree" id="ENSGT00940000162083"/>
<evidence type="ECO:0000256" key="3">
    <source>
        <dbReference type="ARBA" id="ARBA00022525"/>
    </source>
</evidence>
<comment type="subunit">
    <text evidence="10">Interacts with LGALS1 and laminin.</text>
</comment>
<evidence type="ECO:0000256" key="5">
    <source>
        <dbReference type="ARBA" id="ARBA00022737"/>
    </source>
</evidence>
<evidence type="ECO:0000256" key="8">
    <source>
        <dbReference type="ARBA" id="ARBA00023180"/>
    </source>
</evidence>
<dbReference type="SUPFAM" id="SSF56487">
    <property type="entry name" value="SRCR-like"/>
    <property type="match status" value="1"/>
</dbReference>
<dbReference type="CTD" id="84439"/>
<dbReference type="SMART" id="SM00202">
    <property type="entry name" value="SR"/>
    <property type="match status" value="1"/>
</dbReference>
<dbReference type="InterPro" id="IPR018143">
    <property type="entry name" value="Folate_rcpt-like"/>
</dbReference>
<dbReference type="GO" id="GO:0060840">
    <property type="term" value="P:artery development"/>
    <property type="evidence" value="ECO:0007669"/>
    <property type="project" value="Ensembl"/>
</dbReference>
<keyword evidence="6 12" id="KW-1015">Disulfide bond</keyword>
<evidence type="ECO:0000256" key="7">
    <source>
        <dbReference type="ARBA" id="ARBA00023170"/>
    </source>
</evidence>
<dbReference type="GO" id="GO:0016020">
    <property type="term" value="C:membrane"/>
    <property type="evidence" value="ECO:0007669"/>
    <property type="project" value="InterPro"/>
</dbReference>
<dbReference type="GO" id="GO:0016477">
    <property type="term" value="P:cell migration"/>
    <property type="evidence" value="ECO:0007669"/>
    <property type="project" value="Ensembl"/>
</dbReference>
<dbReference type="InterPro" id="IPR011042">
    <property type="entry name" value="6-blade_b-propeller_TolB-like"/>
</dbReference>
<evidence type="ECO:0000259" key="14">
    <source>
        <dbReference type="PROSITE" id="PS50287"/>
    </source>
</evidence>
<dbReference type="PROSITE" id="PS50287">
    <property type="entry name" value="SRCR_2"/>
    <property type="match status" value="1"/>
</dbReference>
<dbReference type="InterPro" id="IPR011041">
    <property type="entry name" value="Quinoprot_gluc/sorb_DH_b-prop"/>
</dbReference>
<evidence type="ECO:0000256" key="2">
    <source>
        <dbReference type="ARBA" id="ARBA00010658"/>
    </source>
</evidence>
<dbReference type="Pfam" id="PF00530">
    <property type="entry name" value="SRCR"/>
    <property type="match status" value="1"/>
</dbReference>
<evidence type="ECO:0000256" key="1">
    <source>
        <dbReference type="ARBA" id="ARBA00004613"/>
    </source>
</evidence>
<dbReference type="PANTHER" id="PTHR19328:SF32">
    <property type="entry name" value="HHIP-LIKE PROTEIN 1"/>
    <property type="match status" value="1"/>
</dbReference>
<dbReference type="PRINTS" id="PR00258">
    <property type="entry name" value="SPERACTRCPTR"/>
</dbReference>
<feature type="compositionally biased region" description="Pro residues" evidence="13">
    <location>
        <begin position="85"/>
        <end position="98"/>
    </location>
</feature>
<feature type="region of interest" description="Disordered" evidence="13">
    <location>
        <begin position="210"/>
        <end position="243"/>
    </location>
</feature>
<organism evidence="15 16">
    <name type="scientific">Callithrix jacchus</name>
    <name type="common">White-tufted-ear marmoset</name>
    <name type="synonym">Simia Jacchus</name>
    <dbReference type="NCBI Taxonomy" id="9483"/>
    <lineage>
        <taxon>Eukaryota</taxon>
        <taxon>Metazoa</taxon>
        <taxon>Chordata</taxon>
        <taxon>Craniata</taxon>
        <taxon>Vertebrata</taxon>
        <taxon>Euteleostomi</taxon>
        <taxon>Mammalia</taxon>
        <taxon>Eutheria</taxon>
        <taxon>Euarchontoglires</taxon>
        <taxon>Primates</taxon>
        <taxon>Haplorrhini</taxon>
        <taxon>Platyrrhini</taxon>
        <taxon>Cebidae</taxon>
        <taxon>Callitrichinae</taxon>
        <taxon>Callithrix</taxon>
        <taxon>Callithrix</taxon>
    </lineage>
</organism>
<dbReference type="GeneID" id="100403461"/>
<dbReference type="RefSeq" id="XP_035117322.1">
    <property type="nucleotide sequence ID" value="XM_035261431.2"/>
</dbReference>
<evidence type="ECO:0000256" key="9">
    <source>
        <dbReference type="ARBA" id="ARBA00058074"/>
    </source>
</evidence>
<evidence type="ECO:0000256" key="12">
    <source>
        <dbReference type="PROSITE-ProRule" id="PRU00196"/>
    </source>
</evidence>
<feature type="compositionally biased region" description="Pro residues" evidence="13">
    <location>
        <begin position="1027"/>
        <end position="1039"/>
    </location>
</feature>
<keyword evidence="7" id="KW-0675">Receptor</keyword>
<dbReference type="InterPro" id="IPR036772">
    <property type="entry name" value="SRCR-like_dom_sf"/>
</dbReference>
<reference evidence="15" key="2">
    <citation type="submission" date="2025-08" db="UniProtKB">
        <authorList>
            <consortium name="Ensembl"/>
        </authorList>
    </citation>
    <scope>IDENTIFICATION</scope>
</reference>
<feature type="compositionally biased region" description="Low complexity" evidence="13">
    <location>
        <begin position="299"/>
        <end position="309"/>
    </location>
</feature>
<evidence type="ECO:0000256" key="10">
    <source>
        <dbReference type="ARBA" id="ARBA00064153"/>
    </source>
</evidence>
<comment type="caution">
    <text evidence="12">Lacks conserved residue(s) required for the propagation of feature annotation.</text>
</comment>
<accession>A0A8I3WCL1</accession>
<reference evidence="15 16" key="1">
    <citation type="submission" date="2009-03" db="EMBL/GenBank/DDBJ databases">
        <authorList>
            <person name="Warren W."/>
            <person name="Ye L."/>
            <person name="Minx P."/>
            <person name="Worley K."/>
            <person name="Gibbs R."/>
            <person name="Wilson R.K."/>
        </authorList>
    </citation>
    <scope>NUCLEOTIDE SEQUENCE [LARGE SCALE GENOMIC DNA]</scope>
</reference>
<gene>
    <name evidence="15" type="primary">HHIPL1</name>
</gene>
<feature type="compositionally biased region" description="Low complexity" evidence="13">
    <location>
        <begin position="274"/>
        <end position="291"/>
    </location>
</feature>
<evidence type="ECO:0000256" key="11">
    <source>
        <dbReference type="ARBA" id="ARBA00069168"/>
    </source>
</evidence>
<keyword evidence="3" id="KW-0964">Secreted</keyword>
<dbReference type="OrthoDB" id="10266706at2759"/>
<keyword evidence="16" id="KW-1185">Reference proteome</keyword>
<evidence type="ECO:0000256" key="6">
    <source>
        <dbReference type="ARBA" id="ARBA00023157"/>
    </source>
</evidence>
<comment type="function">
    <text evidence="9">Binds to extracellular matrix proteins. Binds to pathogen-associated molecular patterns (PAMPs) present on the cell walls of Gram-positive and Gram-negative bacteria and fungi, behaving as a pattern recognition receptor (PRR). Induces bacterial and fungal aggregation and subsequent inhibition of PAMP-induced cytokine release. Does not possess intrinsic bactericidal activity. May play a role in the innate defense and homeostasis of certain epithelial surfaces.</text>
</comment>
<feature type="domain" description="SRCR" evidence="14">
    <location>
        <begin position="1070"/>
        <end position="1173"/>
    </location>
</feature>
<feature type="compositionally biased region" description="Pro residues" evidence="13">
    <location>
        <begin position="310"/>
        <end position="319"/>
    </location>
</feature>
<comment type="subcellular location">
    <subcellularLocation>
        <location evidence="1">Secreted</location>
    </subcellularLocation>
</comment>
<dbReference type="Gene3D" id="3.10.250.10">
    <property type="entry name" value="SRCR-like domain"/>
    <property type="match status" value="1"/>
</dbReference>
<dbReference type="Pfam" id="PF07995">
    <property type="entry name" value="GSDH"/>
    <property type="match status" value="1"/>
</dbReference>
<dbReference type="AlphaFoldDB" id="A0A8I3WCL1"/>
<feature type="compositionally biased region" description="Basic residues" evidence="13">
    <location>
        <begin position="329"/>
        <end position="350"/>
    </location>
</feature>
<feature type="region of interest" description="Disordered" evidence="13">
    <location>
        <begin position="83"/>
        <end position="116"/>
    </location>
</feature>
<keyword evidence="8" id="KW-0325">Glycoprotein</keyword>
<feature type="compositionally biased region" description="Low complexity" evidence="13">
    <location>
        <begin position="99"/>
        <end position="116"/>
    </location>
</feature>
<feature type="disulfide bond" evidence="12">
    <location>
        <begin position="1142"/>
        <end position="1152"/>
    </location>
</feature>
<dbReference type="PROSITE" id="PS00420">
    <property type="entry name" value="SRCR_1"/>
    <property type="match status" value="1"/>
</dbReference>
<keyword evidence="5" id="KW-0677">Repeat</keyword>
<dbReference type="Ensembl" id="ENSCJAT00000120999.1">
    <property type="protein sequence ID" value="ENSCJAP00000088029.1"/>
    <property type="gene ID" value="ENSCJAG00000006767.5"/>
</dbReference>
<keyword evidence="4" id="KW-0732">Signal</keyword>
<dbReference type="Gene3D" id="2.120.10.30">
    <property type="entry name" value="TolB, C-terminal domain"/>
    <property type="match status" value="1"/>
</dbReference>
<feature type="compositionally biased region" description="Low complexity" evidence="13">
    <location>
        <begin position="228"/>
        <end position="243"/>
    </location>
</feature>
<name>A0A8I3WCL1_CALJA</name>